<evidence type="ECO:0000313" key="1">
    <source>
        <dbReference type="EMBL" id="MBI1756202.1"/>
    </source>
</evidence>
<protein>
    <recommendedName>
        <fullName evidence="3">Phage tail protein</fullName>
    </recommendedName>
</protein>
<gene>
    <name evidence="1" type="ORF">HYR64_03745</name>
</gene>
<comment type="caution">
    <text evidence="1">The sequence shown here is derived from an EMBL/GenBank/DDBJ whole genome shotgun (WGS) entry which is preliminary data.</text>
</comment>
<name>A0A931LV02_FIMGI</name>
<evidence type="ECO:0000313" key="2">
    <source>
        <dbReference type="Proteomes" id="UP000727962"/>
    </source>
</evidence>
<dbReference type="Proteomes" id="UP000727962">
    <property type="component" value="Unassembled WGS sequence"/>
</dbReference>
<evidence type="ECO:0008006" key="3">
    <source>
        <dbReference type="Google" id="ProtNLM"/>
    </source>
</evidence>
<accession>A0A931LV02</accession>
<reference evidence="1" key="1">
    <citation type="submission" date="2020-07" db="EMBL/GenBank/DDBJ databases">
        <title>Huge and variable diversity of episymbiotic CPR bacteria and DPANN archaea in groundwater ecosystems.</title>
        <authorList>
            <person name="He C.Y."/>
            <person name="Keren R."/>
            <person name="Whittaker M."/>
            <person name="Farag I.F."/>
            <person name="Doudna J."/>
            <person name="Cate J.H.D."/>
            <person name="Banfield J.F."/>
        </authorList>
    </citation>
    <scope>NUCLEOTIDE SEQUENCE</scope>
    <source>
        <strain evidence="1">NC_groundwater_17_Pr7_B-0.1um_64_12</strain>
    </source>
</reference>
<dbReference type="AlphaFoldDB" id="A0A931LV02"/>
<sequence>MADRFTLTQGVQIGKESTHGTAVPATMRLKAATLAPRPMGAFKEYRPQGLKRKAVSALAKEWTEANLSGLANYTELGILLESLVGNRATTAEAGGVYEHAWISNRQEPDAMATLTCEIGSADGCERFAYGLVSALGFKMTRDDVEISGHLYGGKLQTSTLDSISLTQGPNEVQTITLTGSPSAGSFTLSFNEATTAPIDHAASGSTMQSALEALSTVGSGNVQVTGASGGPYTATFVGALGHRAVALLEADGSGLTGGGVSVALTTQGGLTEHANAPLLPGDVNLYLADSPSALGGGGTQMLRAFDASWSFGERAKPFWTQDASLGAFSGYAETEPKEMLDLLLAADAQGVALLSTARSGATKYLRIAAASKALTIGSSGTPYRFQLDAAVKVSAFKEFKDEQGVYCVGYELEVVDDAAWGKSYVFSLRNGVAAY</sequence>
<proteinExistence type="predicted"/>
<organism evidence="1 2">
    <name type="scientific">Fimbriimonas ginsengisoli</name>
    <dbReference type="NCBI Taxonomy" id="1005039"/>
    <lineage>
        <taxon>Bacteria</taxon>
        <taxon>Bacillati</taxon>
        <taxon>Armatimonadota</taxon>
        <taxon>Fimbriimonadia</taxon>
        <taxon>Fimbriimonadales</taxon>
        <taxon>Fimbriimonadaceae</taxon>
        <taxon>Fimbriimonas</taxon>
    </lineage>
</organism>
<dbReference type="EMBL" id="JACOSL010000026">
    <property type="protein sequence ID" value="MBI1756202.1"/>
    <property type="molecule type" value="Genomic_DNA"/>
</dbReference>